<dbReference type="GO" id="GO:0016491">
    <property type="term" value="F:oxidoreductase activity"/>
    <property type="evidence" value="ECO:0007669"/>
    <property type="project" value="UniProtKB-KW"/>
</dbReference>
<keyword evidence="2" id="KW-0560">Oxidoreductase</keyword>
<dbReference type="OrthoDB" id="5115951at2"/>
<dbReference type="EMBL" id="LT629772">
    <property type="protein sequence ID" value="SDT05586.1"/>
    <property type="molecule type" value="Genomic_DNA"/>
</dbReference>
<dbReference type="Proteomes" id="UP000199103">
    <property type="component" value="Chromosome I"/>
</dbReference>
<keyword evidence="4" id="KW-1185">Reference proteome</keyword>
<dbReference type="SUPFAM" id="SSF51735">
    <property type="entry name" value="NAD(P)-binding Rossmann-fold domains"/>
    <property type="match status" value="1"/>
</dbReference>
<dbReference type="STRING" id="630515.SAMN04489812_3973"/>
<dbReference type="PANTHER" id="PTHR43669">
    <property type="entry name" value="5-KETO-D-GLUCONATE 5-REDUCTASE"/>
    <property type="match status" value="1"/>
</dbReference>
<dbReference type="Pfam" id="PF00106">
    <property type="entry name" value="adh_short"/>
    <property type="match status" value="1"/>
</dbReference>
<dbReference type="InterPro" id="IPR002347">
    <property type="entry name" value="SDR_fam"/>
</dbReference>
<evidence type="ECO:0000256" key="1">
    <source>
        <dbReference type="ARBA" id="ARBA00006484"/>
    </source>
</evidence>
<comment type="similarity">
    <text evidence="1">Belongs to the short-chain dehydrogenases/reductases (SDR) family.</text>
</comment>
<name>A0A1H1XA67_9ACTN</name>
<evidence type="ECO:0000256" key="2">
    <source>
        <dbReference type="ARBA" id="ARBA00023002"/>
    </source>
</evidence>
<evidence type="ECO:0000313" key="4">
    <source>
        <dbReference type="Proteomes" id="UP000199103"/>
    </source>
</evidence>
<dbReference type="RefSeq" id="WP_091527160.1">
    <property type="nucleotide sequence ID" value="NZ_LT629772.1"/>
</dbReference>
<dbReference type="PANTHER" id="PTHR43669:SF6">
    <property type="entry name" value="DECAPRENYLPHOSPHORYL-2-KETO-BETA-D-ERYTHRO-PENTOSE REDUCTASE"/>
    <property type="match status" value="1"/>
</dbReference>
<dbReference type="Gene3D" id="3.40.50.720">
    <property type="entry name" value="NAD(P)-binding Rossmann-like Domain"/>
    <property type="match status" value="1"/>
</dbReference>
<accession>A0A1H1XA67</accession>
<evidence type="ECO:0000313" key="3">
    <source>
        <dbReference type="EMBL" id="SDT05586.1"/>
    </source>
</evidence>
<protein>
    <submittedName>
        <fullName evidence="3">Decaprenylphospho-beta-D-erythro-pentofuranosid-2-ulose 2-reductase</fullName>
    </submittedName>
</protein>
<proteinExistence type="inferred from homology"/>
<organism evidence="3 4">
    <name type="scientific">Microlunatus soli</name>
    <dbReference type="NCBI Taxonomy" id="630515"/>
    <lineage>
        <taxon>Bacteria</taxon>
        <taxon>Bacillati</taxon>
        <taxon>Actinomycetota</taxon>
        <taxon>Actinomycetes</taxon>
        <taxon>Propionibacteriales</taxon>
        <taxon>Propionibacteriaceae</taxon>
        <taxon>Microlunatus</taxon>
    </lineage>
</organism>
<dbReference type="AlphaFoldDB" id="A0A1H1XA67"/>
<gene>
    <name evidence="3" type="ORF">SAMN04489812_3973</name>
</gene>
<sequence length="256" mass="27519">MIDALGVPQSLLLLGGTSDIALAIAHRYAATRHEQGTSLRVVLAARPGERRTAAANGLRDAGCTVVELDFEASDATSRQRVIEQAFAEGDLDLAVVAFGILGDAERAWTDATATLEMAEINFTAPVHLGALLADRFKGQGYGQVVALSSVAGERVRRSNFVYGSTKAGFDGFYLGLGEALRPFGARVLVVRPGFVRSKMTDGMAEAPLAVTPDEVAGATVAAVRDRRELIWVPNTFRYVMAILRHVPRPIFRRLPI</sequence>
<reference evidence="3 4" key="1">
    <citation type="submission" date="2016-10" db="EMBL/GenBank/DDBJ databases">
        <authorList>
            <person name="de Groot N.N."/>
        </authorList>
    </citation>
    <scope>NUCLEOTIDE SEQUENCE [LARGE SCALE GENOMIC DNA]</scope>
    <source>
        <strain evidence="3 4">DSM 21800</strain>
    </source>
</reference>
<dbReference type="InterPro" id="IPR036291">
    <property type="entry name" value="NAD(P)-bd_dom_sf"/>
</dbReference>
<dbReference type="PRINTS" id="PR00081">
    <property type="entry name" value="GDHRDH"/>
</dbReference>
<dbReference type="NCBIfam" id="NF005912">
    <property type="entry name" value="PRK07904.1"/>
    <property type="match status" value="1"/>
</dbReference>